<name>A0A4Q9MWM1_9APHY</name>
<sequence length="141" mass="16286">MVEYFAMCDFFAWPKARRKCDERDLARSRLKDAMVQQFNSTYGRDVKDVVAWQNLCRALGVDPVPNSMHECRKVIESVHVNICDLVEAPILGTPRDFGSEEALAIYSKSTDKIFPRDNVHAGSLLRYLLRHISRHRGTRYP</sequence>
<dbReference type="OrthoDB" id="6105938at2759"/>
<dbReference type="EMBL" id="ML143396">
    <property type="protein sequence ID" value="TBU32105.1"/>
    <property type="molecule type" value="Genomic_DNA"/>
</dbReference>
<reference evidence="1" key="1">
    <citation type="submission" date="2019-01" db="EMBL/GenBank/DDBJ databases">
        <title>Draft genome sequences of three monokaryotic isolates of the white-rot basidiomycete fungus Dichomitus squalens.</title>
        <authorList>
            <consortium name="DOE Joint Genome Institute"/>
            <person name="Lopez S.C."/>
            <person name="Andreopoulos B."/>
            <person name="Pangilinan J."/>
            <person name="Lipzen A."/>
            <person name="Riley R."/>
            <person name="Ahrendt S."/>
            <person name="Ng V."/>
            <person name="Barry K."/>
            <person name="Daum C."/>
            <person name="Grigoriev I.V."/>
            <person name="Hilden K.S."/>
            <person name="Makela M.R."/>
            <person name="de Vries R.P."/>
        </authorList>
    </citation>
    <scope>NUCLEOTIDE SEQUENCE [LARGE SCALE GENOMIC DNA]</scope>
    <source>
        <strain evidence="1">OM18370.1</strain>
    </source>
</reference>
<accession>A0A4Q9MWM1</accession>
<dbReference type="Proteomes" id="UP000292957">
    <property type="component" value="Unassembled WGS sequence"/>
</dbReference>
<proteinExistence type="predicted"/>
<protein>
    <submittedName>
        <fullName evidence="1">Uncharacterized protein</fullName>
    </submittedName>
</protein>
<organism evidence="1">
    <name type="scientific">Dichomitus squalens</name>
    <dbReference type="NCBI Taxonomy" id="114155"/>
    <lineage>
        <taxon>Eukaryota</taxon>
        <taxon>Fungi</taxon>
        <taxon>Dikarya</taxon>
        <taxon>Basidiomycota</taxon>
        <taxon>Agaricomycotina</taxon>
        <taxon>Agaricomycetes</taxon>
        <taxon>Polyporales</taxon>
        <taxon>Polyporaceae</taxon>
        <taxon>Dichomitus</taxon>
    </lineage>
</organism>
<dbReference type="PANTHER" id="PTHR38846">
    <property type="entry name" value="C3H1-TYPE DOMAIN-CONTAINING PROTEIN"/>
    <property type="match status" value="1"/>
</dbReference>
<dbReference type="PANTHER" id="PTHR38846:SF1">
    <property type="entry name" value="C3H1-TYPE DOMAIN-CONTAINING PROTEIN"/>
    <property type="match status" value="1"/>
</dbReference>
<dbReference type="AlphaFoldDB" id="A0A4Q9MWM1"/>
<gene>
    <name evidence="1" type="ORF">BD311DRAFT_775651</name>
</gene>
<evidence type="ECO:0000313" key="1">
    <source>
        <dbReference type="EMBL" id="TBU32105.1"/>
    </source>
</evidence>